<sequence length="379" mass="41140">MNADRIIFSRPYRASNELTNLATVLESDHIHGDGTFTASSTAKIKAITGAKHALLTTSCTHALELGALLLEIGPGDEVIVPSFAFSSAATAVALRGATVVFVDIDLETGNIDPVAVADAITPRTKAVLVMHYGGVAAEMEPLLALAKEHGVALIEDNAHGLGGTWRGRTLGTIGTVGTQSFHDTKNIHCGEGGALLLSDDALMERAEIIREKGTNRARFLRGQVDKYSWQDIGSSYLPSELNAAVLDAQLAEFDAIHAGRHRVWDDYSENLSDWAKNHDVQLMTVPDDCEHPAHLFYVRLPNERSRDAMIRHMAERGVVAPFHYVPLDTSAAGLRYGRTPVPCVRSLQFSTTILRLPLWPMLTADQQGRVVDAAASYRV</sequence>
<reference evidence="5" key="1">
    <citation type="submission" date="2019-07" db="EMBL/GenBank/DDBJ databases">
        <title>Genomic Encyclopedia of Type Strains, Phase IV (KMG-IV): sequencing the most valuable type-strain genomes for metagenomic binning, comparative biology and taxonomic classification.</title>
        <authorList>
            <person name="Goeker M."/>
        </authorList>
    </citation>
    <scope>NUCLEOTIDE SEQUENCE</scope>
    <source>
        <strain evidence="5">DSM 44596</strain>
    </source>
</reference>
<dbReference type="GO" id="GO:0030170">
    <property type="term" value="F:pyridoxal phosphate binding"/>
    <property type="evidence" value="ECO:0007669"/>
    <property type="project" value="TreeGrafter"/>
</dbReference>
<feature type="active site" description="Proton acceptor" evidence="2">
    <location>
        <position position="185"/>
    </location>
</feature>
<dbReference type="Gene3D" id="3.90.1150.10">
    <property type="entry name" value="Aspartate Aminotransferase, domain 1"/>
    <property type="match status" value="1"/>
</dbReference>
<dbReference type="EMBL" id="VNIQ01000010">
    <property type="protein sequence ID" value="TYQ00923.1"/>
    <property type="molecule type" value="Genomic_DNA"/>
</dbReference>
<feature type="modified residue" description="N6-(pyridoxal phosphate)lysine" evidence="3">
    <location>
        <position position="185"/>
    </location>
</feature>
<dbReference type="GO" id="GO:0000271">
    <property type="term" value="P:polysaccharide biosynthetic process"/>
    <property type="evidence" value="ECO:0007669"/>
    <property type="project" value="TreeGrafter"/>
</dbReference>
<evidence type="ECO:0000256" key="3">
    <source>
        <dbReference type="PIRSR" id="PIRSR000390-2"/>
    </source>
</evidence>
<organism evidence="5">
    <name type="scientific">Nocardia globerula</name>
    <dbReference type="NCBI Taxonomy" id="1818"/>
    <lineage>
        <taxon>Bacteria</taxon>
        <taxon>Bacillati</taxon>
        <taxon>Actinomycetota</taxon>
        <taxon>Actinomycetes</taxon>
        <taxon>Mycobacteriales</taxon>
        <taxon>Nocardiaceae</taxon>
        <taxon>Nocardia</taxon>
    </lineage>
</organism>
<comment type="caution">
    <text evidence="5">The sequence shown here is derived from an EMBL/GenBank/DDBJ whole genome shotgun (WGS) entry which is preliminary data.</text>
</comment>
<dbReference type="CDD" id="cd00616">
    <property type="entry name" value="AHBA_syn"/>
    <property type="match status" value="1"/>
</dbReference>
<dbReference type="Gene3D" id="3.40.640.10">
    <property type="entry name" value="Type I PLP-dependent aspartate aminotransferase-like (Major domain)"/>
    <property type="match status" value="1"/>
</dbReference>
<evidence type="ECO:0000256" key="1">
    <source>
        <dbReference type="ARBA" id="ARBA00001933"/>
    </source>
</evidence>
<evidence type="ECO:0000256" key="2">
    <source>
        <dbReference type="PIRSR" id="PIRSR000390-1"/>
    </source>
</evidence>
<evidence type="ECO:0000256" key="4">
    <source>
        <dbReference type="RuleBase" id="RU004508"/>
    </source>
</evidence>
<dbReference type="PIRSF" id="PIRSF000390">
    <property type="entry name" value="PLP_StrS"/>
    <property type="match status" value="1"/>
</dbReference>
<comment type="similarity">
    <text evidence="4">Belongs to the DegT/DnrJ/EryC1 family.</text>
</comment>
<dbReference type="PANTHER" id="PTHR30244">
    <property type="entry name" value="TRANSAMINASE"/>
    <property type="match status" value="1"/>
</dbReference>
<dbReference type="InterPro" id="IPR015424">
    <property type="entry name" value="PyrdxlP-dep_Trfase"/>
</dbReference>
<dbReference type="InterPro" id="IPR000653">
    <property type="entry name" value="DegT/StrS_aminotransferase"/>
</dbReference>
<gene>
    <name evidence="5" type="ORF">FNL38_11047</name>
</gene>
<protein>
    <submittedName>
        <fullName evidence="5">dTDP-4-amino-4,6-dideoxygalactose transaminase</fullName>
    </submittedName>
</protein>
<dbReference type="InterPro" id="IPR015421">
    <property type="entry name" value="PyrdxlP-dep_Trfase_major"/>
</dbReference>
<dbReference type="SUPFAM" id="SSF53383">
    <property type="entry name" value="PLP-dependent transferases"/>
    <property type="match status" value="1"/>
</dbReference>
<name>A0A652YI53_NOCGL</name>
<dbReference type="NCBIfam" id="NF008687">
    <property type="entry name" value="PRK11706.1"/>
    <property type="match status" value="1"/>
</dbReference>
<keyword evidence="3 4" id="KW-0663">Pyridoxal phosphate</keyword>
<proteinExistence type="inferred from homology"/>
<dbReference type="Pfam" id="PF01041">
    <property type="entry name" value="DegT_DnrJ_EryC1"/>
    <property type="match status" value="1"/>
</dbReference>
<evidence type="ECO:0000313" key="5">
    <source>
        <dbReference type="EMBL" id="TYQ00923.1"/>
    </source>
</evidence>
<dbReference type="AlphaFoldDB" id="A0A652YI53"/>
<dbReference type="GO" id="GO:0019180">
    <property type="term" value="F:dTDP-4-amino-4,6-dideoxygalactose transaminase activity"/>
    <property type="evidence" value="ECO:0007669"/>
    <property type="project" value="TreeGrafter"/>
</dbReference>
<dbReference type="InterPro" id="IPR015422">
    <property type="entry name" value="PyrdxlP-dep_Trfase_small"/>
</dbReference>
<accession>A0A652YI53</accession>
<comment type="cofactor">
    <cofactor evidence="1">
        <name>pyridoxal 5'-phosphate</name>
        <dbReference type="ChEBI" id="CHEBI:597326"/>
    </cofactor>
</comment>
<dbReference type="PANTHER" id="PTHR30244:SF34">
    <property type="entry name" value="DTDP-4-AMINO-4,6-DIDEOXYGALACTOSE TRANSAMINASE"/>
    <property type="match status" value="1"/>
</dbReference>